<dbReference type="AlphaFoldDB" id="A0A024VVX3"/>
<dbReference type="InterPro" id="IPR029210">
    <property type="entry name" value="PfEMP1_NTS"/>
</dbReference>
<accession>A0A024VVX3</accession>
<evidence type="ECO:0000259" key="1">
    <source>
        <dbReference type="Pfam" id="PF05424"/>
    </source>
</evidence>
<dbReference type="Pfam" id="PF15447">
    <property type="entry name" value="NTS"/>
    <property type="match status" value="1"/>
</dbReference>
<proteinExistence type="predicted"/>
<feature type="domain" description="Duffy-binding-like" evidence="3">
    <location>
        <begin position="294"/>
        <end position="388"/>
    </location>
</feature>
<evidence type="ECO:0000259" key="2">
    <source>
        <dbReference type="Pfam" id="PF15447"/>
    </source>
</evidence>
<reference evidence="4 5" key="2">
    <citation type="submission" date="2013-02" db="EMBL/GenBank/DDBJ databases">
        <title>The Genome Sequence of Plasmodium falciparum FCH/4.</title>
        <authorList>
            <consortium name="The Broad Institute Genome Sequencing Platform"/>
            <consortium name="The Broad Institute Genome Sequencing Center for Infectious Disease"/>
            <person name="Neafsey D."/>
            <person name="Cheeseman I."/>
            <person name="Volkman S."/>
            <person name="Adams J."/>
            <person name="Walker B."/>
            <person name="Young S.K."/>
            <person name="Zeng Q."/>
            <person name="Gargeya S."/>
            <person name="Fitzgerald M."/>
            <person name="Haas B."/>
            <person name="Abouelleil A."/>
            <person name="Alvarado L."/>
            <person name="Arachchi H.M."/>
            <person name="Berlin A.M."/>
            <person name="Chapman S.B."/>
            <person name="Dewar J."/>
            <person name="Goldberg J."/>
            <person name="Griggs A."/>
            <person name="Gujja S."/>
            <person name="Hansen M."/>
            <person name="Howarth C."/>
            <person name="Imamovic A."/>
            <person name="Larimer J."/>
            <person name="McCowan C."/>
            <person name="Murphy C."/>
            <person name="Neiman D."/>
            <person name="Pearson M."/>
            <person name="Priest M."/>
            <person name="Roberts A."/>
            <person name="Saif S."/>
            <person name="Shea T."/>
            <person name="Sisk P."/>
            <person name="Sykes S."/>
            <person name="Wortman J."/>
            <person name="Nusbaum C."/>
            <person name="Birren B."/>
        </authorList>
    </citation>
    <scope>NUCLEOTIDE SEQUENCE [LARGE SCALE GENOMIC DNA]</scope>
    <source>
        <strain evidence="4 5">FCH/4</strain>
    </source>
</reference>
<protein>
    <submittedName>
        <fullName evidence="4">Uncharacterized protein</fullName>
    </submittedName>
</protein>
<dbReference type="Gene3D" id="1.20.1310.20">
    <property type="entry name" value="Duffy-antigen binding domain"/>
    <property type="match status" value="1"/>
</dbReference>
<dbReference type="Proteomes" id="UP000030656">
    <property type="component" value="Unassembled WGS sequence"/>
</dbReference>
<dbReference type="Pfam" id="PF05424">
    <property type="entry name" value="Duffy_binding"/>
    <property type="match status" value="1"/>
</dbReference>
<dbReference type="SUPFAM" id="SSF140924">
    <property type="entry name" value="Duffy binding domain-like"/>
    <property type="match status" value="1"/>
</dbReference>
<dbReference type="Gene3D" id="1.20.58.830">
    <property type="match status" value="1"/>
</dbReference>
<name>A0A024VVX3_PLAFA</name>
<dbReference type="EMBL" id="KI927813">
    <property type="protein sequence ID" value="ETW32046.1"/>
    <property type="molecule type" value="Genomic_DNA"/>
</dbReference>
<organism evidence="4 5">
    <name type="scientific">Plasmodium falciparum FCH/4</name>
    <dbReference type="NCBI Taxonomy" id="1036724"/>
    <lineage>
        <taxon>Eukaryota</taxon>
        <taxon>Sar</taxon>
        <taxon>Alveolata</taxon>
        <taxon>Apicomplexa</taxon>
        <taxon>Aconoidasida</taxon>
        <taxon>Haemosporida</taxon>
        <taxon>Plasmodiidae</taxon>
        <taxon>Plasmodium</taxon>
        <taxon>Plasmodium (Laverania)</taxon>
    </lineage>
</organism>
<dbReference type="InterPro" id="IPR054595">
    <property type="entry name" value="DBL_C"/>
</dbReference>
<gene>
    <name evidence="4" type="ORF">PFFCH_00518</name>
</gene>
<evidence type="ECO:0000313" key="4">
    <source>
        <dbReference type="EMBL" id="ETW32046.1"/>
    </source>
</evidence>
<evidence type="ECO:0000313" key="5">
    <source>
        <dbReference type="Proteomes" id="UP000030656"/>
    </source>
</evidence>
<dbReference type="GO" id="GO:0046789">
    <property type="term" value="F:host cell surface receptor binding"/>
    <property type="evidence" value="ECO:0007669"/>
    <property type="project" value="InterPro"/>
</dbReference>
<dbReference type="InterPro" id="IPR008602">
    <property type="entry name" value="Duffy-antigen-binding"/>
</dbReference>
<dbReference type="InterPro" id="IPR042202">
    <property type="entry name" value="Duffy-ag-bd_sf"/>
</dbReference>
<evidence type="ECO:0000259" key="3">
    <source>
        <dbReference type="Pfam" id="PF22672"/>
    </source>
</evidence>
<feature type="domain" description="Duffy-antigen binding" evidence="1">
    <location>
        <begin position="112"/>
        <end position="290"/>
    </location>
</feature>
<dbReference type="GO" id="GO:0016020">
    <property type="term" value="C:membrane"/>
    <property type="evidence" value="ECO:0007669"/>
    <property type="project" value="InterPro"/>
</dbReference>
<reference evidence="4 5" key="1">
    <citation type="submission" date="2013-02" db="EMBL/GenBank/DDBJ databases">
        <title>The Genome Annotation of Plasmodium falciparum FCH/4.</title>
        <authorList>
            <consortium name="The Broad Institute Genome Sequencing Platform"/>
            <consortium name="The Broad Institute Genome Sequencing Center for Infectious Disease"/>
            <person name="Neafsey D."/>
            <person name="Hoffman S."/>
            <person name="Volkman S."/>
            <person name="Rosenthal P."/>
            <person name="Walker B."/>
            <person name="Young S.K."/>
            <person name="Zeng Q."/>
            <person name="Gargeya S."/>
            <person name="Fitzgerald M."/>
            <person name="Haas B."/>
            <person name="Abouelleil A."/>
            <person name="Allen A.W."/>
            <person name="Alvarado L."/>
            <person name="Arachchi H.M."/>
            <person name="Berlin A.M."/>
            <person name="Chapman S.B."/>
            <person name="Gainer-Dewar J."/>
            <person name="Goldberg J."/>
            <person name="Griggs A."/>
            <person name="Gujja S."/>
            <person name="Hansen M."/>
            <person name="Howarth C."/>
            <person name="Imamovic A."/>
            <person name="Ireland A."/>
            <person name="Larimer J."/>
            <person name="McCowan C."/>
            <person name="Murphy C."/>
            <person name="Pearson M."/>
            <person name="Poon T.W."/>
            <person name="Priest M."/>
            <person name="Roberts A."/>
            <person name="Saif S."/>
            <person name="Shea T."/>
            <person name="Sisk P."/>
            <person name="Sykes S."/>
            <person name="Wortman J."/>
            <person name="Nusbaum C."/>
            <person name="Birren B."/>
        </authorList>
    </citation>
    <scope>NUCLEOTIDE SEQUENCE [LARGE SCALE GENOMIC DNA]</scope>
    <source>
        <strain evidence="4 5">FCH/4</strain>
    </source>
</reference>
<feature type="domain" description="Plasmodium falciparum erythrocyte membrane protein-1 N-terminal segment" evidence="2">
    <location>
        <begin position="13"/>
        <end position="50"/>
    </location>
</feature>
<sequence>MAPSSAGTNGYNDAKDFLDKIGQQVHKEVKNGADAKIYKEALKGDLKQARFPHGKNFEDPKENACLFEHTTDTNVTNGRSNPCYGRQGVRFSDTEGAKCYSRKISDESNTIGFCAPYRRLHLCVKNLEQIRPDQITNTHNLLVDVLLAAKYEGQSITQDYPKYRATYGDSGFTMCTMLARSFADIGDIIRGKDLFLGDQERKHHLENRLEQMFKNIMQNNGEISKRSVEEVREYWWALNRDQVWKAITCNAGGSQYFRQTCSEEPLSKQKCSCPNAGVPTYFDYVPQYLRWFEEWAEDFCRKKKKKVENLQKSCRGKYKGADRYCSRNGYDCEKTKRAIGKLRYGKQCISCLYACNPYVDWINNQKEQFDKQKKQCETVISGKPRQKRDAHGGSNDN</sequence>
<dbReference type="OrthoDB" id="10572144at2759"/>
<dbReference type="Pfam" id="PF22672">
    <property type="entry name" value="DBL_C"/>
    <property type="match status" value="1"/>
</dbReference>
<feature type="non-terminal residue" evidence="4">
    <location>
        <position position="397"/>
    </location>
</feature>